<dbReference type="Proteomes" id="UP001527181">
    <property type="component" value="Unassembled WGS sequence"/>
</dbReference>
<dbReference type="RefSeq" id="WP_268599947.1">
    <property type="nucleotide sequence ID" value="NZ_JAMDNP010000018.1"/>
</dbReference>
<protein>
    <recommendedName>
        <fullName evidence="3">Phage protein</fullName>
    </recommendedName>
</protein>
<comment type="caution">
    <text evidence="1">The sequence shown here is derived from an EMBL/GenBank/DDBJ whole genome shotgun (WGS) entry which is preliminary data.</text>
</comment>
<evidence type="ECO:0000313" key="1">
    <source>
        <dbReference type="EMBL" id="MCY9760928.1"/>
    </source>
</evidence>
<dbReference type="EMBL" id="JAMDNP010000018">
    <property type="protein sequence ID" value="MCY9760928.1"/>
    <property type="molecule type" value="Genomic_DNA"/>
</dbReference>
<organism evidence="1 2">
    <name type="scientific">Paenibacillus alvei</name>
    <name type="common">Bacillus alvei</name>
    <dbReference type="NCBI Taxonomy" id="44250"/>
    <lineage>
        <taxon>Bacteria</taxon>
        <taxon>Bacillati</taxon>
        <taxon>Bacillota</taxon>
        <taxon>Bacilli</taxon>
        <taxon>Bacillales</taxon>
        <taxon>Paenibacillaceae</taxon>
        <taxon>Paenibacillus</taxon>
    </lineage>
</organism>
<evidence type="ECO:0008006" key="3">
    <source>
        <dbReference type="Google" id="ProtNLM"/>
    </source>
</evidence>
<evidence type="ECO:0000313" key="2">
    <source>
        <dbReference type="Proteomes" id="UP001527181"/>
    </source>
</evidence>
<keyword evidence="2" id="KW-1185">Reference proteome</keyword>
<reference evidence="1 2" key="1">
    <citation type="submission" date="2022-05" db="EMBL/GenBank/DDBJ databases">
        <title>Genome Sequencing of Bee-Associated Microbes.</title>
        <authorList>
            <person name="Dunlap C."/>
        </authorList>
    </citation>
    <scope>NUCLEOTIDE SEQUENCE [LARGE SCALE GENOMIC DNA]</scope>
    <source>
        <strain evidence="1 2">NRRL B-04010</strain>
    </source>
</reference>
<accession>A0ABT4GW43</accession>
<sequence length="101" mass="10776">MSKIINLTDKFSNDEQSSIQIGNKKYPINNSVEAVLGFEELADGATVKGLLNAIEGALGKKAVNEISVSKMTVANLKVLMSGLVAAMQGLTYEEAAARFQQ</sequence>
<name>A0ABT4GW43_PAEAL</name>
<gene>
    <name evidence="1" type="ORF">M5X12_10115</name>
</gene>
<proteinExistence type="predicted"/>